<evidence type="ECO:0000256" key="8">
    <source>
        <dbReference type="ARBA" id="ARBA00030407"/>
    </source>
</evidence>
<sequence length="162" mass="18387">MKVQISIQTEDFDIGTLHARFREDAPRVGAISTFTGLVRDFSEREGVQALELEHYPGMTEKSLERIAHEAGERWPLIRVMVVHRIGRMVAGDQIVAVLVSSEHREAAFEACAFIMDYLKVQAPFWKKEITADGAHWVDAREKDSRRAEQWRATNPEPDAPAS</sequence>
<dbReference type="NCBIfam" id="NF007959">
    <property type="entry name" value="PRK10678.1"/>
    <property type="match status" value="1"/>
</dbReference>
<dbReference type="InterPro" id="IPR036563">
    <property type="entry name" value="MoaE_sf"/>
</dbReference>
<dbReference type="KEGG" id="tcd:AAIA72_05830"/>
<evidence type="ECO:0000256" key="10">
    <source>
        <dbReference type="ARBA" id="ARBA00032474"/>
    </source>
</evidence>
<accession>A0AB39V0A8</accession>
<evidence type="ECO:0000256" key="9">
    <source>
        <dbReference type="ARBA" id="ARBA00030781"/>
    </source>
</evidence>
<evidence type="ECO:0000313" key="13">
    <source>
        <dbReference type="EMBL" id="XDT73486.1"/>
    </source>
</evidence>
<dbReference type="EMBL" id="CP154858">
    <property type="protein sequence ID" value="XDT73486.1"/>
    <property type="molecule type" value="Genomic_DNA"/>
</dbReference>
<keyword evidence="5" id="KW-0501">Molybdenum cofactor biosynthesis</keyword>
<comment type="pathway">
    <text evidence="1">Cofactor biosynthesis; molybdopterin biosynthesis.</text>
</comment>
<dbReference type="PANTHER" id="PTHR23404">
    <property type="entry name" value="MOLYBDOPTERIN SYNTHASE RELATED"/>
    <property type="match status" value="1"/>
</dbReference>
<comment type="subunit">
    <text evidence="6">Heterotetramer of 2 MoaD subunits and 2 MoaE subunits. Also stable as homodimer. The enzyme changes between these two forms during catalysis.</text>
</comment>
<dbReference type="CDD" id="cd00756">
    <property type="entry name" value="MoaE"/>
    <property type="match status" value="1"/>
</dbReference>
<dbReference type="AlphaFoldDB" id="A0AB39V0A8"/>
<evidence type="ECO:0000256" key="7">
    <source>
        <dbReference type="ARBA" id="ARBA00029745"/>
    </source>
</evidence>
<comment type="catalytic activity">
    <reaction evidence="11">
        <text>2 [molybdopterin-synthase sulfur-carrier protein]-C-terminal-Gly-aminoethanethioate + cyclic pyranopterin phosphate + H2O = molybdopterin + 2 [molybdopterin-synthase sulfur-carrier protein]-C-terminal Gly-Gly + 2 H(+)</text>
        <dbReference type="Rhea" id="RHEA:26333"/>
        <dbReference type="Rhea" id="RHEA-COMP:12202"/>
        <dbReference type="Rhea" id="RHEA-COMP:19907"/>
        <dbReference type="ChEBI" id="CHEBI:15377"/>
        <dbReference type="ChEBI" id="CHEBI:15378"/>
        <dbReference type="ChEBI" id="CHEBI:58698"/>
        <dbReference type="ChEBI" id="CHEBI:59648"/>
        <dbReference type="ChEBI" id="CHEBI:90778"/>
        <dbReference type="ChEBI" id="CHEBI:232372"/>
        <dbReference type="EC" id="2.8.1.12"/>
    </reaction>
</comment>
<evidence type="ECO:0000256" key="5">
    <source>
        <dbReference type="ARBA" id="ARBA00023150"/>
    </source>
</evidence>
<evidence type="ECO:0000256" key="2">
    <source>
        <dbReference type="ARBA" id="ARBA00005426"/>
    </source>
</evidence>
<proteinExistence type="inferred from homology"/>
<dbReference type="RefSeq" id="WP_369602477.1">
    <property type="nucleotide sequence ID" value="NZ_CP154858.1"/>
</dbReference>
<feature type="region of interest" description="Disordered" evidence="12">
    <location>
        <begin position="140"/>
        <end position="162"/>
    </location>
</feature>
<evidence type="ECO:0000256" key="6">
    <source>
        <dbReference type="ARBA" id="ARBA00026066"/>
    </source>
</evidence>
<evidence type="ECO:0000256" key="1">
    <source>
        <dbReference type="ARBA" id="ARBA00005046"/>
    </source>
</evidence>
<dbReference type="GO" id="GO:0030366">
    <property type="term" value="F:molybdopterin synthase activity"/>
    <property type="evidence" value="ECO:0007669"/>
    <property type="project" value="UniProtKB-EC"/>
</dbReference>
<dbReference type="GO" id="GO:0006777">
    <property type="term" value="P:Mo-molybdopterin cofactor biosynthetic process"/>
    <property type="evidence" value="ECO:0007669"/>
    <property type="project" value="UniProtKB-KW"/>
</dbReference>
<comment type="similarity">
    <text evidence="2">Belongs to the MoaE family.</text>
</comment>
<protein>
    <recommendedName>
        <fullName evidence="4">Molybdopterin synthase catalytic subunit</fullName>
        <ecNumber evidence="3">2.8.1.12</ecNumber>
    </recommendedName>
    <alternativeName>
        <fullName evidence="9">MPT synthase subunit 2</fullName>
    </alternativeName>
    <alternativeName>
        <fullName evidence="7">Molybdenum cofactor biosynthesis protein E</fullName>
    </alternativeName>
    <alternativeName>
        <fullName evidence="8">Molybdopterin-converting factor large subunit</fullName>
    </alternativeName>
    <alternativeName>
        <fullName evidence="10">Molybdopterin-converting factor subunit 2</fullName>
    </alternativeName>
</protein>
<dbReference type="Gene3D" id="3.90.1170.40">
    <property type="entry name" value="Molybdopterin biosynthesis MoaE subunit"/>
    <property type="match status" value="1"/>
</dbReference>
<dbReference type="SUPFAM" id="SSF54690">
    <property type="entry name" value="Molybdopterin synthase subunit MoaE"/>
    <property type="match status" value="1"/>
</dbReference>
<keyword evidence="13" id="KW-0808">Transferase</keyword>
<reference evidence="13" key="1">
    <citation type="submission" date="2024-05" db="EMBL/GenBank/DDBJ databases">
        <title>Genome sequencing of novel strain.</title>
        <authorList>
            <person name="Ganbat D."/>
            <person name="Ganbat S."/>
            <person name="Lee S.-J."/>
        </authorList>
    </citation>
    <scope>NUCLEOTIDE SEQUENCE</scope>
    <source>
        <strain evidence="13">SMD15-11</strain>
    </source>
</reference>
<feature type="compositionally biased region" description="Basic and acidic residues" evidence="12">
    <location>
        <begin position="140"/>
        <end position="149"/>
    </location>
</feature>
<name>A0AB39V0A8_9GAMM</name>
<evidence type="ECO:0000256" key="4">
    <source>
        <dbReference type="ARBA" id="ARBA00013858"/>
    </source>
</evidence>
<dbReference type="Pfam" id="PF02391">
    <property type="entry name" value="MoaE"/>
    <property type="match status" value="1"/>
</dbReference>
<evidence type="ECO:0000256" key="12">
    <source>
        <dbReference type="SAM" id="MobiDB-lite"/>
    </source>
</evidence>
<evidence type="ECO:0000256" key="11">
    <source>
        <dbReference type="ARBA" id="ARBA00049878"/>
    </source>
</evidence>
<gene>
    <name evidence="13" type="primary">moaE</name>
    <name evidence="13" type="ORF">AAIA72_05830</name>
</gene>
<dbReference type="EC" id="2.8.1.12" evidence="3"/>
<evidence type="ECO:0000256" key="3">
    <source>
        <dbReference type="ARBA" id="ARBA00011950"/>
    </source>
</evidence>
<organism evidence="13">
    <name type="scientific">Thermohahella caldifontis</name>
    <dbReference type="NCBI Taxonomy" id="3142973"/>
    <lineage>
        <taxon>Bacteria</taxon>
        <taxon>Pseudomonadati</taxon>
        <taxon>Pseudomonadota</taxon>
        <taxon>Gammaproteobacteria</taxon>
        <taxon>Oceanospirillales</taxon>
        <taxon>Hahellaceae</taxon>
        <taxon>Thermohahella</taxon>
    </lineage>
</organism>
<dbReference type="InterPro" id="IPR003448">
    <property type="entry name" value="Mopterin_biosynth_MoaE"/>
</dbReference>